<sequence>MRALLVSLALAIAAPGLAQEAPPPPDPTGRPLSAIDWLSESVRAPDPLAIGQGRGRVTTGIDEAPVATDATAPQVTVMPLGAASPDPIGLLPSSVTGLPRTLWAGSDETVVATLIAAELIETLPAMRDLMRMLLLAEADPPRTAGPDGTLFLARIDKLLDLGALDPAWEMLDASDPDSPPLFRRYLDVALLTGRETRACRLMDERPELAPTLSARIFCLAHIGDWPAAALTLNTARVLGDVSPAEEALLARFLDPELFQGLPPLTVPERPTPLGFRLREGIGESLSTVGLPRAFAHADLRPITGWKARLEAAERLARVGAIDDTVLLDLYTLRQPAASGSVWDRAEAIQAFDDALQTGRAEDVAAALGPAWDAMKAARTETAFARLFAAELAALPLEGRAEGLAYRIGLLSDSYEEIALDHTPANAEEAMLAQIALGQPPEPAPQSQPALAIHTALAGAPPPERLAGMVAEDRLGEAILRAIALFDSGVAGDPGALTEALAFFRAVGLEDTARRAALQLIILERAP</sequence>
<proteinExistence type="predicted"/>
<organism evidence="2 3">
    <name type="scientific">Roseisalinus antarcticus</name>
    <dbReference type="NCBI Taxonomy" id="254357"/>
    <lineage>
        <taxon>Bacteria</taxon>
        <taxon>Pseudomonadati</taxon>
        <taxon>Pseudomonadota</taxon>
        <taxon>Alphaproteobacteria</taxon>
        <taxon>Rhodobacterales</taxon>
        <taxon>Roseobacteraceae</taxon>
        <taxon>Roseisalinus</taxon>
    </lineage>
</organism>
<evidence type="ECO:0008006" key="4">
    <source>
        <dbReference type="Google" id="ProtNLM"/>
    </source>
</evidence>
<dbReference type="OrthoDB" id="7929427at2"/>
<dbReference type="EMBL" id="FWFZ01000001">
    <property type="protein sequence ID" value="SLN15691.1"/>
    <property type="molecule type" value="Genomic_DNA"/>
</dbReference>
<evidence type="ECO:0000313" key="3">
    <source>
        <dbReference type="Proteomes" id="UP000193900"/>
    </source>
</evidence>
<dbReference type="RefSeq" id="WP_085877144.1">
    <property type="nucleotide sequence ID" value="NZ_FWFZ01000001.1"/>
</dbReference>
<protein>
    <recommendedName>
        <fullName evidence="4">Antifreeze glycopeptide polyprotein</fullName>
    </recommendedName>
</protein>
<evidence type="ECO:0000256" key="1">
    <source>
        <dbReference type="SAM" id="SignalP"/>
    </source>
</evidence>
<evidence type="ECO:0000313" key="2">
    <source>
        <dbReference type="EMBL" id="SLN15691.1"/>
    </source>
</evidence>
<reference evidence="2 3" key="1">
    <citation type="submission" date="2017-03" db="EMBL/GenBank/DDBJ databases">
        <authorList>
            <person name="Afonso C.L."/>
            <person name="Miller P.J."/>
            <person name="Scott M.A."/>
            <person name="Spackman E."/>
            <person name="Goraichik I."/>
            <person name="Dimitrov K.M."/>
            <person name="Suarez D.L."/>
            <person name="Swayne D.E."/>
        </authorList>
    </citation>
    <scope>NUCLEOTIDE SEQUENCE [LARGE SCALE GENOMIC DNA]</scope>
    <source>
        <strain evidence="2 3">CECT 7023</strain>
    </source>
</reference>
<dbReference type="AlphaFoldDB" id="A0A1Y5RFX9"/>
<dbReference type="Proteomes" id="UP000193900">
    <property type="component" value="Unassembled WGS sequence"/>
</dbReference>
<feature type="chain" id="PRO_5013119682" description="Antifreeze glycopeptide polyprotein" evidence="1">
    <location>
        <begin position="19"/>
        <end position="526"/>
    </location>
</feature>
<accession>A0A1Y5RFX9</accession>
<gene>
    <name evidence="2" type="ORF">ROA7023_00216</name>
</gene>
<keyword evidence="1" id="KW-0732">Signal</keyword>
<feature type="signal peptide" evidence="1">
    <location>
        <begin position="1"/>
        <end position="18"/>
    </location>
</feature>
<name>A0A1Y5RFX9_9RHOB</name>
<keyword evidence="3" id="KW-1185">Reference proteome</keyword>